<gene>
    <name evidence="1" type="ORF">Bhyg_03199</name>
</gene>
<dbReference type="AlphaFoldDB" id="A0A9Q0NEN6"/>
<name>A0A9Q0NEN6_9DIPT</name>
<organism evidence="1 2">
    <name type="scientific">Pseudolycoriella hygida</name>
    <dbReference type="NCBI Taxonomy" id="35572"/>
    <lineage>
        <taxon>Eukaryota</taxon>
        <taxon>Metazoa</taxon>
        <taxon>Ecdysozoa</taxon>
        <taxon>Arthropoda</taxon>
        <taxon>Hexapoda</taxon>
        <taxon>Insecta</taxon>
        <taxon>Pterygota</taxon>
        <taxon>Neoptera</taxon>
        <taxon>Endopterygota</taxon>
        <taxon>Diptera</taxon>
        <taxon>Nematocera</taxon>
        <taxon>Sciaroidea</taxon>
        <taxon>Sciaridae</taxon>
        <taxon>Pseudolycoriella</taxon>
    </lineage>
</organism>
<evidence type="ECO:0000313" key="2">
    <source>
        <dbReference type="Proteomes" id="UP001151699"/>
    </source>
</evidence>
<accession>A0A9Q0NEN6</accession>
<comment type="caution">
    <text evidence="1">The sequence shown here is derived from an EMBL/GenBank/DDBJ whole genome shotgun (WGS) entry which is preliminary data.</text>
</comment>
<dbReference type="Proteomes" id="UP001151699">
    <property type="component" value="Chromosome A"/>
</dbReference>
<sequence length="343" mass="38157">MDGQTFTSFKEAVKMEKILTTSHSPKGYANNTKPIHNIATARKAEESAANGANIHSNVDMAEPELDPCSSHSQIDHNGEKSEAEVPLPVMANAQNGMVVNEPIIIEDHLMDDQLIITEPFNSAMNNEPAITDKENGRHTFTDSIYSIIDQHMISNAPTTGEQQNIFKEQVAANEEQQARSADDHYNNIPLNRTNVSVQKKAVLGVPAMTESLSVIADEGQSIINKLYDPLLNFVLLQNEPEWLSLENAKKDANYSEPADKHQSYFADNDVGETVPNNTKNVGSASTDSIWMPSMIGEQLDNNYLSFGSIITDALFDNEDYVRKYLFPLQEGTFYLKYCKSRHA</sequence>
<evidence type="ECO:0000313" key="1">
    <source>
        <dbReference type="EMBL" id="KAJ6647974.1"/>
    </source>
</evidence>
<protein>
    <submittedName>
        <fullName evidence="1">Uncharacterized protein</fullName>
    </submittedName>
</protein>
<dbReference type="EMBL" id="WJQU01000001">
    <property type="protein sequence ID" value="KAJ6647974.1"/>
    <property type="molecule type" value="Genomic_DNA"/>
</dbReference>
<keyword evidence="2" id="KW-1185">Reference proteome</keyword>
<reference evidence="1" key="1">
    <citation type="submission" date="2022-07" db="EMBL/GenBank/DDBJ databases">
        <authorList>
            <person name="Trinca V."/>
            <person name="Uliana J.V.C."/>
            <person name="Torres T.T."/>
            <person name="Ward R.J."/>
            <person name="Monesi N."/>
        </authorList>
    </citation>
    <scope>NUCLEOTIDE SEQUENCE</scope>
    <source>
        <strain evidence="1">HSMRA1968</strain>
        <tissue evidence="1">Whole embryos</tissue>
    </source>
</reference>
<proteinExistence type="predicted"/>